<evidence type="ECO:0000313" key="1">
    <source>
        <dbReference type="EMBL" id="TEA41169.1"/>
    </source>
</evidence>
<gene>
    <name evidence="1" type="ORF">DBR06_SOUSAS5610021</name>
</gene>
<evidence type="ECO:0000313" key="2">
    <source>
        <dbReference type="Proteomes" id="UP000295264"/>
    </source>
</evidence>
<organism evidence="1 2">
    <name type="scientific">Sousa chinensis</name>
    <name type="common">Indo-pacific humpbacked dolphin</name>
    <name type="synonym">Steno chinensis</name>
    <dbReference type="NCBI Taxonomy" id="103600"/>
    <lineage>
        <taxon>Eukaryota</taxon>
        <taxon>Metazoa</taxon>
        <taxon>Chordata</taxon>
        <taxon>Craniata</taxon>
        <taxon>Vertebrata</taxon>
        <taxon>Euteleostomi</taxon>
        <taxon>Mammalia</taxon>
        <taxon>Eutheria</taxon>
        <taxon>Laurasiatheria</taxon>
        <taxon>Artiodactyla</taxon>
        <taxon>Whippomorpha</taxon>
        <taxon>Cetacea</taxon>
        <taxon>Odontoceti</taxon>
        <taxon>Delphinidae</taxon>
        <taxon>Sousa</taxon>
    </lineage>
</organism>
<dbReference type="SUPFAM" id="SSF143875">
    <property type="entry name" value="ERH-like"/>
    <property type="match status" value="1"/>
</dbReference>
<protein>
    <submittedName>
        <fullName evidence="1">Uncharacterized protein</fullName>
    </submittedName>
</protein>
<dbReference type="InterPro" id="IPR035912">
    <property type="entry name" value="EHR_sf"/>
</dbReference>
<dbReference type="AlphaFoldDB" id="A0A484GZZ4"/>
<dbReference type="Gene3D" id="3.30.2260.10">
    <property type="entry name" value="Enhancer of rudimentary"/>
    <property type="match status" value="1"/>
</dbReference>
<sequence>EARTEWLQTDCKMYDERIKRMNSNHSFSPWEIDQLMADLSCWLTSAALADLWTFQTYTKDWNMGNIY</sequence>
<keyword evidence="2" id="KW-1185">Reference proteome</keyword>
<accession>A0A484GZZ4</accession>
<dbReference type="Proteomes" id="UP000295264">
    <property type="component" value="Unassembled WGS sequence"/>
</dbReference>
<dbReference type="EMBL" id="QWLN02001567">
    <property type="protein sequence ID" value="TEA41169.1"/>
    <property type="molecule type" value="Genomic_DNA"/>
</dbReference>
<reference evidence="1 2" key="1">
    <citation type="journal article" date="2018" name="Genomics">
        <title>Molecular footprints of inshore aquatic adaptation in Indo-Pacific humpback dolphin (Sousa chinensis).</title>
        <authorList>
            <person name="Ming Y."/>
            <person name="Jian J."/>
            <person name="Yu F."/>
            <person name="Yu X."/>
            <person name="Wang J."/>
            <person name="Liu W."/>
        </authorList>
    </citation>
    <scope>NUCLEOTIDE SEQUENCE [LARGE SCALE GENOMIC DNA]</scope>
    <source>
        <strain evidence="1">MY-2018</strain>
        <tissue evidence="1">Skin</tissue>
    </source>
</reference>
<name>A0A484GZZ4_SOUCH</name>
<feature type="non-terminal residue" evidence="1">
    <location>
        <position position="1"/>
    </location>
</feature>
<proteinExistence type="predicted"/>
<comment type="caution">
    <text evidence="1">The sequence shown here is derived from an EMBL/GenBank/DDBJ whole genome shotgun (WGS) entry which is preliminary data.</text>
</comment>